<name>A0A7J0CE35_9ACTN</name>
<evidence type="ECO:0000313" key="3">
    <source>
        <dbReference type="Proteomes" id="UP000498980"/>
    </source>
</evidence>
<comment type="caution">
    <text evidence="1">The sequence shown here is derived from an EMBL/GenBank/DDBJ whole genome shotgun (WGS) entry which is preliminary data.</text>
</comment>
<dbReference type="RefSeq" id="WP_173316982.1">
    <property type="nucleotide sequence ID" value="NZ_BAAAUE010000022.1"/>
</dbReference>
<accession>A0A7J0CE35</accession>
<dbReference type="AlphaFoldDB" id="A0A7J0CE35"/>
<sequence>MKKAVIEFSGYLTVYPDGDEYEGEGMTLEQARGWVSHAMARGDKHAGNYLTSAGADSLTFEDYDPDE</sequence>
<keyword evidence="3" id="KW-1185">Reference proteome</keyword>
<gene>
    <name evidence="2" type="ORF">HEB29_005256</name>
    <name evidence="1" type="ORF">Sfulv_55700</name>
</gene>
<protein>
    <submittedName>
        <fullName evidence="1">Uncharacterized protein</fullName>
    </submittedName>
</protein>
<dbReference type="EMBL" id="BLWC01000001">
    <property type="protein sequence ID" value="GFN00760.1"/>
    <property type="molecule type" value="Genomic_DNA"/>
</dbReference>
<proteinExistence type="predicted"/>
<reference evidence="2 4" key="2">
    <citation type="submission" date="2020-07" db="EMBL/GenBank/DDBJ databases">
        <title>Sequencing the genomes of 1000 actinobacteria strains.</title>
        <authorList>
            <person name="Klenk H.-P."/>
        </authorList>
    </citation>
    <scope>NUCLEOTIDE SEQUENCE [LARGE SCALE GENOMIC DNA]</scope>
    <source>
        <strain evidence="2 4">DSM 41455</strain>
    </source>
</reference>
<evidence type="ECO:0000313" key="4">
    <source>
        <dbReference type="Proteomes" id="UP000530403"/>
    </source>
</evidence>
<dbReference type="Proteomes" id="UP000498980">
    <property type="component" value="Unassembled WGS sequence"/>
</dbReference>
<evidence type="ECO:0000313" key="2">
    <source>
        <dbReference type="EMBL" id="NYE44245.1"/>
    </source>
</evidence>
<organism evidence="1 3">
    <name type="scientific">Streptomyces fulvorobeus</name>
    <dbReference type="NCBI Taxonomy" id="284028"/>
    <lineage>
        <taxon>Bacteria</taxon>
        <taxon>Bacillati</taxon>
        <taxon>Actinomycetota</taxon>
        <taxon>Actinomycetes</taxon>
        <taxon>Kitasatosporales</taxon>
        <taxon>Streptomycetaceae</taxon>
        <taxon>Streptomyces</taxon>
    </lineage>
</organism>
<dbReference type="EMBL" id="JACCCF010000001">
    <property type="protein sequence ID" value="NYE44245.1"/>
    <property type="molecule type" value="Genomic_DNA"/>
</dbReference>
<dbReference type="Proteomes" id="UP000530403">
    <property type="component" value="Unassembled WGS sequence"/>
</dbReference>
<reference evidence="1 3" key="1">
    <citation type="submission" date="2020-05" db="EMBL/GenBank/DDBJ databases">
        <title>Whole genome shotgun sequence of Streptomyces fulvorobeus NBRC 15897.</title>
        <authorList>
            <person name="Komaki H."/>
            <person name="Tamura T."/>
        </authorList>
    </citation>
    <scope>NUCLEOTIDE SEQUENCE [LARGE SCALE GENOMIC DNA]</scope>
    <source>
        <strain evidence="1 3">NBRC 15897</strain>
    </source>
</reference>
<evidence type="ECO:0000313" key="1">
    <source>
        <dbReference type="EMBL" id="GFN00760.1"/>
    </source>
</evidence>